<keyword evidence="4" id="KW-0808">Transferase</keyword>
<reference evidence="9 10" key="1">
    <citation type="submission" date="2019-02" db="EMBL/GenBank/DDBJ databases">
        <title>Prokaryotic population dynamics and viral predation in marine succession experiment using metagenomics: the confinement effect.</title>
        <authorList>
            <person name="Haro-Moreno J.M."/>
            <person name="Rodriguez-Valera F."/>
            <person name="Lopez-Perez M."/>
        </authorList>
    </citation>
    <scope>NUCLEOTIDE SEQUENCE [LARGE SCALE GENOMIC DNA]</scope>
    <source>
        <strain evidence="9">MED-G159</strain>
    </source>
</reference>
<dbReference type="GO" id="GO:0009229">
    <property type="term" value="P:thiamine diphosphate biosynthetic process"/>
    <property type="evidence" value="ECO:0007669"/>
    <property type="project" value="UniProtKB-UniPathway"/>
</dbReference>
<evidence type="ECO:0000256" key="7">
    <source>
        <dbReference type="ARBA" id="ARBA00049897"/>
    </source>
</evidence>
<dbReference type="Proteomes" id="UP000315825">
    <property type="component" value="Unassembled WGS sequence"/>
</dbReference>
<dbReference type="Gene3D" id="3.20.20.70">
    <property type="entry name" value="Aldolase class I"/>
    <property type="match status" value="1"/>
</dbReference>
<keyword evidence="6" id="KW-0704">Schiff base</keyword>
<keyword evidence="5" id="KW-0784">Thiamine biosynthesis</keyword>
<dbReference type="UniPathway" id="UPA00060"/>
<evidence type="ECO:0000256" key="2">
    <source>
        <dbReference type="ARBA" id="ARBA00004948"/>
    </source>
</evidence>
<evidence type="ECO:0000256" key="1">
    <source>
        <dbReference type="ARBA" id="ARBA00002834"/>
    </source>
</evidence>
<dbReference type="InterPro" id="IPR008867">
    <property type="entry name" value="ThiG"/>
</dbReference>
<dbReference type="EC" id="2.8.1.10" evidence="3"/>
<gene>
    <name evidence="9" type="ORF">EVA92_04190</name>
</gene>
<dbReference type="GO" id="GO:1990107">
    <property type="term" value="F:thiazole synthase activity"/>
    <property type="evidence" value="ECO:0007669"/>
    <property type="project" value="UniProtKB-EC"/>
</dbReference>
<comment type="catalytic activity">
    <reaction evidence="7">
        <text>[ThiS sulfur-carrier protein]-C-terminal-Gly-aminoethanethioate + 2-iminoacetate + 1-deoxy-D-xylulose 5-phosphate = [ThiS sulfur-carrier protein]-C-terminal Gly-Gly + 2-[(2R,5Z)-2-carboxy-4-methylthiazol-5(2H)-ylidene]ethyl phosphate + 2 H2O + H(+)</text>
        <dbReference type="Rhea" id="RHEA:26297"/>
        <dbReference type="Rhea" id="RHEA-COMP:12909"/>
        <dbReference type="Rhea" id="RHEA-COMP:19908"/>
        <dbReference type="ChEBI" id="CHEBI:15377"/>
        <dbReference type="ChEBI" id="CHEBI:15378"/>
        <dbReference type="ChEBI" id="CHEBI:57792"/>
        <dbReference type="ChEBI" id="CHEBI:62899"/>
        <dbReference type="ChEBI" id="CHEBI:77846"/>
        <dbReference type="ChEBI" id="CHEBI:90778"/>
        <dbReference type="ChEBI" id="CHEBI:232372"/>
        <dbReference type="EC" id="2.8.1.10"/>
    </reaction>
</comment>
<organism evidence="9 10">
    <name type="scientific">SAR86 cluster bacterium</name>
    <dbReference type="NCBI Taxonomy" id="2030880"/>
    <lineage>
        <taxon>Bacteria</taxon>
        <taxon>Pseudomonadati</taxon>
        <taxon>Pseudomonadota</taxon>
        <taxon>Gammaproteobacteria</taxon>
        <taxon>SAR86 cluster</taxon>
    </lineage>
</organism>
<dbReference type="InterPro" id="IPR013785">
    <property type="entry name" value="Aldolase_TIM"/>
</dbReference>
<dbReference type="InterPro" id="IPR033983">
    <property type="entry name" value="Thiazole_synthase_ThiG"/>
</dbReference>
<comment type="pathway">
    <text evidence="2">Cofactor biosynthesis; thiamine diphosphate biosynthesis.</text>
</comment>
<evidence type="ECO:0000256" key="3">
    <source>
        <dbReference type="ARBA" id="ARBA00011960"/>
    </source>
</evidence>
<evidence type="ECO:0000256" key="6">
    <source>
        <dbReference type="ARBA" id="ARBA00023270"/>
    </source>
</evidence>
<evidence type="ECO:0000256" key="4">
    <source>
        <dbReference type="ARBA" id="ARBA00022679"/>
    </source>
</evidence>
<comment type="caution">
    <text evidence="9">The sequence shown here is derived from an EMBL/GenBank/DDBJ whole genome shotgun (WGS) entry which is preliminary data.</text>
</comment>
<evidence type="ECO:0000313" key="10">
    <source>
        <dbReference type="Proteomes" id="UP000315825"/>
    </source>
</evidence>
<dbReference type="SUPFAM" id="SSF110399">
    <property type="entry name" value="ThiG-like"/>
    <property type="match status" value="1"/>
</dbReference>
<protein>
    <recommendedName>
        <fullName evidence="3">thiazole synthase</fullName>
        <ecNumber evidence="3">2.8.1.10</ecNumber>
    </recommendedName>
</protein>
<dbReference type="PANTHER" id="PTHR34266">
    <property type="entry name" value="THIAZOLE SYNTHASE"/>
    <property type="match status" value="1"/>
</dbReference>
<feature type="domain" description="Thiazole synthase ThiG" evidence="8">
    <location>
        <begin position="17"/>
        <end position="257"/>
    </location>
</feature>
<dbReference type="AlphaFoldDB" id="A0A520MXI2"/>
<comment type="function">
    <text evidence="1">Catalyzes the rearrangement of 1-deoxy-D-xylulose 5-phosphate (DXP) to produce the thiazole phosphate moiety of thiamine. Sulfur is provided by the thiocarboxylate moiety of the carrier protein ThiS. In vitro, sulfur can be provided by H(2)S.</text>
</comment>
<dbReference type="EMBL" id="SHBE01000008">
    <property type="protein sequence ID" value="RZO25921.1"/>
    <property type="molecule type" value="Genomic_DNA"/>
</dbReference>
<name>A0A520MXI2_9GAMM</name>
<proteinExistence type="predicted"/>
<dbReference type="Pfam" id="PF05690">
    <property type="entry name" value="ThiG"/>
    <property type="match status" value="1"/>
</dbReference>
<accession>A0A520MXI2</accession>
<evidence type="ECO:0000259" key="8">
    <source>
        <dbReference type="Pfam" id="PF05690"/>
    </source>
</evidence>
<evidence type="ECO:0000313" key="9">
    <source>
        <dbReference type="EMBL" id="RZO25921.1"/>
    </source>
</evidence>
<sequence length="262" mass="28293">MTKLKSYLQLEEDSLSIGTSNFSSRLIVGTGKYASEEVAKQSIINAGSDLVTLALKRYDKNDSNNILKPIGKKKLLPNTAGVLTAEEAIRSARISQDLFQTNLIKLEIISSPSNLDPNMKETLVAAKQLVNEGFEVYAYCDRDLNNCIKLEDFGCVAIMPLGASIGSGRGFDSLKELEILRSKIKQIMIVDAGLGAPSEAGKCMEIGYDAVLVNTAIAKAKNPPLMAEAFKNAVIYGRAAYHAGRIDITNSPNPSSPTKFLS</sequence>
<dbReference type="PANTHER" id="PTHR34266:SF2">
    <property type="entry name" value="THIAZOLE SYNTHASE"/>
    <property type="match status" value="1"/>
</dbReference>
<evidence type="ECO:0000256" key="5">
    <source>
        <dbReference type="ARBA" id="ARBA00022977"/>
    </source>
</evidence>